<dbReference type="Gene3D" id="3.40.50.300">
    <property type="entry name" value="P-loop containing nucleotide triphosphate hydrolases"/>
    <property type="match status" value="1"/>
</dbReference>
<gene>
    <name evidence="2" type="ORF">CVLEPA_LOCUS5457</name>
</gene>
<keyword evidence="1" id="KW-1133">Transmembrane helix</keyword>
<dbReference type="InterPro" id="IPR051135">
    <property type="entry name" value="Gal/GlcNAc/GalNAc_ST"/>
</dbReference>
<organism evidence="2 3">
    <name type="scientific">Clavelina lepadiformis</name>
    <name type="common">Light-bulb sea squirt</name>
    <name type="synonym">Ascidia lepadiformis</name>
    <dbReference type="NCBI Taxonomy" id="159417"/>
    <lineage>
        <taxon>Eukaryota</taxon>
        <taxon>Metazoa</taxon>
        <taxon>Chordata</taxon>
        <taxon>Tunicata</taxon>
        <taxon>Ascidiacea</taxon>
        <taxon>Aplousobranchia</taxon>
        <taxon>Clavelinidae</taxon>
        <taxon>Clavelina</taxon>
    </lineage>
</organism>
<feature type="transmembrane region" description="Helical" evidence="1">
    <location>
        <begin position="12"/>
        <end position="33"/>
    </location>
</feature>
<evidence type="ECO:0000313" key="3">
    <source>
        <dbReference type="Proteomes" id="UP001642483"/>
    </source>
</evidence>
<dbReference type="Proteomes" id="UP001642483">
    <property type="component" value="Unassembled WGS sequence"/>
</dbReference>
<evidence type="ECO:0000313" key="2">
    <source>
        <dbReference type="EMBL" id="CAK8675935.1"/>
    </source>
</evidence>
<evidence type="ECO:0008006" key="4">
    <source>
        <dbReference type="Google" id="ProtNLM"/>
    </source>
</evidence>
<keyword evidence="3" id="KW-1185">Reference proteome</keyword>
<evidence type="ECO:0000256" key="1">
    <source>
        <dbReference type="SAM" id="Phobius"/>
    </source>
</evidence>
<dbReference type="PANTHER" id="PTHR10704">
    <property type="entry name" value="CARBOHYDRATE SULFOTRANSFERASE"/>
    <property type="match status" value="1"/>
</dbReference>
<comment type="caution">
    <text evidence="2">The sequence shown here is derived from an EMBL/GenBank/DDBJ whole genome shotgun (WGS) entry which is preliminary data.</text>
</comment>
<reference evidence="2 3" key="1">
    <citation type="submission" date="2024-02" db="EMBL/GenBank/DDBJ databases">
        <authorList>
            <person name="Daric V."/>
            <person name="Darras S."/>
        </authorList>
    </citation>
    <scope>NUCLEOTIDE SEQUENCE [LARGE SCALE GENOMIC DNA]</scope>
</reference>
<dbReference type="EMBL" id="CAWYQH010000024">
    <property type="protein sequence ID" value="CAK8675935.1"/>
    <property type="molecule type" value="Genomic_DNA"/>
</dbReference>
<name>A0ABP0F8G8_CLALP</name>
<keyword evidence="1" id="KW-0812">Transmembrane</keyword>
<dbReference type="Pfam" id="PF13469">
    <property type="entry name" value="Sulfotransfer_3"/>
    <property type="match status" value="1"/>
</dbReference>
<keyword evidence="1" id="KW-0472">Membrane</keyword>
<proteinExistence type="predicted"/>
<dbReference type="SUPFAM" id="SSF52540">
    <property type="entry name" value="P-loop containing nucleoside triphosphate hydrolases"/>
    <property type="match status" value="1"/>
</dbReference>
<dbReference type="PANTHER" id="PTHR10704:SF71">
    <property type="entry name" value="CARBOHYDRATE SULFOTRANSFERASE 1-LIKE"/>
    <property type="match status" value="1"/>
</dbReference>
<protein>
    <recommendedName>
        <fullName evidence="4">Sulfotransferase</fullName>
    </recommendedName>
</protein>
<sequence length="485" mass="57092">MSCGKRLFSFRQWVFFLLLLLTFISLVVFLMLASQTIYKFSNVRASHKKFSWMQKSNTTNLGQSIFTGKINSEIYYTAPEKNEDKKQFSTTDIDQTKVEQFLARNPSSIPQVYRKDHDAYKRYVQYLTKKEDFLPLQTKAVVLLTNYRSGSSFFGELLNQHPDVFYMFEPLIMVSPLEQCNIHVNLKKDIMKQLTQCIFPDWEAMYRGMQKSERPLYNRNIFVCTKHKFCFAPFTKELMLEDHCPHSNISDHNHDGWSDCGMVNLNLVTNTCRRKKMVAIKVIRLCDIYKLKNITEIPYMDLKVVHLIRDPRGIASSRLTLHPKLNLADAMKSTCSRQAANLDISFHEKPEWLQYKMFRYEDVALKPYHAAKSLYDFLGLKFHDSVKTWIVENTQQPIPEEFGTSYKYGMTETDKHRVRYDPWGHKRNSTSIVDKWKRTVPYPLVKRIEAVCSKMMNMVGYLPVGTIEEYKQTFSKHFFVDHESE</sequence>
<dbReference type="InterPro" id="IPR027417">
    <property type="entry name" value="P-loop_NTPase"/>
</dbReference>
<accession>A0ABP0F8G8</accession>